<dbReference type="Gene3D" id="1.10.10.60">
    <property type="entry name" value="Homeodomain-like"/>
    <property type="match status" value="1"/>
</dbReference>
<dbReference type="InterPro" id="IPR009057">
    <property type="entry name" value="Homeodomain-like_sf"/>
</dbReference>
<evidence type="ECO:0000256" key="2">
    <source>
        <dbReference type="ARBA" id="ARBA00023125"/>
    </source>
</evidence>
<protein>
    <submittedName>
        <fullName evidence="7">Transcriptional regulator, TetR family</fullName>
    </submittedName>
</protein>
<dbReference type="STRING" id="446468.Ndas_1237"/>
<name>D7B255_NOCDD</name>
<dbReference type="InterPro" id="IPR001647">
    <property type="entry name" value="HTH_TetR"/>
</dbReference>
<dbReference type="SUPFAM" id="SSF48498">
    <property type="entry name" value="Tetracyclin repressor-like, C-terminal domain"/>
    <property type="match status" value="1"/>
</dbReference>
<dbReference type="Pfam" id="PF16859">
    <property type="entry name" value="TetR_C_11"/>
    <property type="match status" value="1"/>
</dbReference>
<dbReference type="AlphaFoldDB" id="D7B255"/>
<dbReference type="eggNOG" id="COG1309">
    <property type="taxonomic scope" value="Bacteria"/>
</dbReference>
<organism evidence="7 8">
    <name type="scientific">Nocardiopsis dassonvillei (strain ATCC 23218 / DSM 43111 / CIP 107115 / JCM 7437 / KCTC 9190 / NBRC 14626 / NCTC 10488 / NRRL B-5397 / IMRU 509)</name>
    <name type="common">Actinomadura dassonvillei</name>
    <dbReference type="NCBI Taxonomy" id="446468"/>
    <lineage>
        <taxon>Bacteria</taxon>
        <taxon>Bacillati</taxon>
        <taxon>Actinomycetota</taxon>
        <taxon>Actinomycetes</taxon>
        <taxon>Streptosporangiales</taxon>
        <taxon>Nocardiopsidaceae</taxon>
        <taxon>Nocardiopsis</taxon>
    </lineage>
</organism>
<sequence length="219" mass="23468">MGERARRGTGTTPPRTGRGRTRDPSLTPRAMAAALAEYGRAGWAAFTLDGVARRAGVGKAALYRRWPTKERLLADAIEQHTRPPAAADTGSLRGDTRALASALLDHFLAPSGWVTLRVAVDATTGMETFVGLQERLVRVHRDGMADMVRRAVERGELPPGADTAPFTEALYGTVLVHALTMGPGQRERAREHVDEHAFPLADFVLAPLVDGVGTGAADR</sequence>
<evidence type="ECO:0000313" key="8">
    <source>
        <dbReference type="Proteomes" id="UP000002219"/>
    </source>
</evidence>
<evidence type="ECO:0000256" key="1">
    <source>
        <dbReference type="ARBA" id="ARBA00023015"/>
    </source>
</evidence>
<dbReference type="SUPFAM" id="SSF46689">
    <property type="entry name" value="Homeodomain-like"/>
    <property type="match status" value="1"/>
</dbReference>
<dbReference type="InterPro" id="IPR011075">
    <property type="entry name" value="TetR_C"/>
</dbReference>
<evidence type="ECO:0000313" key="7">
    <source>
        <dbReference type="EMBL" id="ADH66676.1"/>
    </source>
</evidence>
<dbReference type="RefSeq" id="WP_013152283.1">
    <property type="nucleotide sequence ID" value="NC_014210.1"/>
</dbReference>
<dbReference type="PROSITE" id="PS50977">
    <property type="entry name" value="HTH_TETR_2"/>
    <property type="match status" value="1"/>
</dbReference>
<proteinExistence type="predicted"/>
<dbReference type="Proteomes" id="UP000002219">
    <property type="component" value="Chromosome 1"/>
</dbReference>
<dbReference type="PANTHER" id="PTHR30055">
    <property type="entry name" value="HTH-TYPE TRANSCRIPTIONAL REGULATOR RUTR"/>
    <property type="match status" value="1"/>
</dbReference>
<accession>D7B255</accession>
<dbReference type="PANTHER" id="PTHR30055:SF148">
    <property type="entry name" value="TETR-FAMILY TRANSCRIPTIONAL REGULATOR"/>
    <property type="match status" value="1"/>
</dbReference>
<dbReference type="Pfam" id="PF00440">
    <property type="entry name" value="TetR_N"/>
    <property type="match status" value="1"/>
</dbReference>
<keyword evidence="1" id="KW-0805">Transcription regulation</keyword>
<dbReference type="GO" id="GO:0000976">
    <property type="term" value="F:transcription cis-regulatory region binding"/>
    <property type="evidence" value="ECO:0007669"/>
    <property type="project" value="TreeGrafter"/>
</dbReference>
<evidence type="ECO:0000256" key="5">
    <source>
        <dbReference type="SAM" id="MobiDB-lite"/>
    </source>
</evidence>
<feature type="DNA-binding region" description="H-T-H motif" evidence="4">
    <location>
        <begin position="47"/>
        <end position="66"/>
    </location>
</feature>
<dbReference type="EMBL" id="CP002040">
    <property type="protein sequence ID" value="ADH66676.1"/>
    <property type="molecule type" value="Genomic_DNA"/>
</dbReference>
<dbReference type="GeneID" id="91489315"/>
<dbReference type="GO" id="GO:0003700">
    <property type="term" value="F:DNA-binding transcription factor activity"/>
    <property type="evidence" value="ECO:0007669"/>
    <property type="project" value="TreeGrafter"/>
</dbReference>
<evidence type="ECO:0000256" key="4">
    <source>
        <dbReference type="PROSITE-ProRule" id="PRU00335"/>
    </source>
</evidence>
<keyword evidence="3" id="KW-0804">Transcription</keyword>
<feature type="region of interest" description="Disordered" evidence="5">
    <location>
        <begin position="1"/>
        <end position="27"/>
    </location>
</feature>
<dbReference type="InterPro" id="IPR050109">
    <property type="entry name" value="HTH-type_TetR-like_transc_reg"/>
</dbReference>
<reference evidence="7 8" key="1">
    <citation type="journal article" date="2010" name="Stand. Genomic Sci.">
        <title>Complete genome sequence of Nocardiopsis dassonvillei type strain (IMRU 509).</title>
        <authorList>
            <person name="Sun H."/>
            <person name="Lapidus A."/>
            <person name="Nolan M."/>
            <person name="Lucas S."/>
            <person name="Del Rio T.G."/>
            <person name="Tice H."/>
            <person name="Cheng J.F."/>
            <person name="Tapia R."/>
            <person name="Han C."/>
            <person name="Goodwin L."/>
            <person name="Pitluck S."/>
            <person name="Pagani I."/>
            <person name="Ivanova N."/>
            <person name="Mavromatis K."/>
            <person name="Mikhailova N."/>
            <person name="Pati A."/>
            <person name="Chen A."/>
            <person name="Palaniappan K."/>
            <person name="Land M."/>
            <person name="Hauser L."/>
            <person name="Chang Y.J."/>
            <person name="Jeffries C.D."/>
            <person name="Djao O.D."/>
            <person name="Rohde M."/>
            <person name="Sikorski J."/>
            <person name="Goker M."/>
            <person name="Woyke T."/>
            <person name="Bristow J."/>
            <person name="Eisen J.A."/>
            <person name="Markowitz V."/>
            <person name="Hugenholtz P."/>
            <person name="Kyrpides N.C."/>
            <person name="Klenk H.P."/>
        </authorList>
    </citation>
    <scope>NUCLEOTIDE SEQUENCE [LARGE SCALE GENOMIC DNA]</scope>
    <source>
        <strain evidence="8">ATCC 23218 / DSM 43111 / CIP 107115 / JCM 7437 / KCTC 9190 / NBRC 14626 / NCTC 10488 / NRRL B-5397 / IMRU 509</strain>
    </source>
</reference>
<dbReference type="HOGENOM" id="CLU_069356_25_6_11"/>
<dbReference type="KEGG" id="nda:Ndas_1237"/>
<keyword evidence="2 4" id="KW-0238">DNA-binding</keyword>
<feature type="domain" description="HTH tetR-type" evidence="6">
    <location>
        <begin position="24"/>
        <end position="84"/>
    </location>
</feature>
<evidence type="ECO:0000259" key="6">
    <source>
        <dbReference type="PROSITE" id="PS50977"/>
    </source>
</evidence>
<evidence type="ECO:0000256" key="3">
    <source>
        <dbReference type="ARBA" id="ARBA00023163"/>
    </source>
</evidence>
<gene>
    <name evidence="7" type="ordered locus">Ndas_1237</name>
</gene>
<dbReference type="InterPro" id="IPR036271">
    <property type="entry name" value="Tet_transcr_reg_TetR-rel_C_sf"/>
</dbReference>
<dbReference type="Gene3D" id="1.10.357.10">
    <property type="entry name" value="Tetracycline Repressor, domain 2"/>
    <property type="match status" value="1"/>
</dbReference>
<keyword evidence="8" id="KW-1185">Reference proteome</keyword>